<protein>
    <submittedName>
        <fullName evidence="2">N-alpha-acetyltransferase 40</fullName>
    </submittedName>
</protein>
<accession>A0A0X3NZL9</accession>
<feature type="region of interest" description="Disordered" evidence="1">
    <location>
        <begin position="1"/>
        <end position="51"/>
    </location>
</feature>
<evidence type="ECO:0000256" key="1">
    <source>
        <dbReference type="SAM" id="MobiDB-lite"/>
    </source>
</evidence>
<sequence>MFEPQFQREDQLVGDPASHLAHSQEAEFHSSRGQHDDYPIQSENEQNHRLRWDMGTPAMVCDDQRYMCLFFRSKKHTRKRDSGAKSSLRFFSASQPQDDLQ</sequence>
<gene>
    <name evidence="2" type="primary">NAA40</name>
    <name evidence="2" type="ORF">TR114648</name>
</gene>
<feature type="compositionally biased region" description="Basic and acidic residues" evidence="1">
    <location>
        <begin position="22"/>
        <end position="38"/>
    </location>
</feature>
<dbReference type="GO" id="GO:0016740">
    <property type="term" value="F:transferase activity"/>
    <property type="evidence" value="ECO:0007669"/>
    <property type="project" value="UniProtKB-KW"/>
</dbReference>
<keyword evidence="2" id="KW-0808">Transferase</keyword>
<feature type="region of interest" description="Disordered" evidence="1">
    <location>
        <begin position="75"/>
        <end position="101"/>
    </location>
</feature>
<evidence type="ECO:0000313" key="2">
    <source>
        <dbReference type="EMBL" id="JAP44833.1"/>
    </source>
</evidence>
<organism evidence="2">
    <name type="scientific">Schistocephalus solidus</name>
    <name type="common">Tapeworm</name>
    <dbReference type="NCBI Taxonomy" id="70667"/>
    <lineage>
        <taxon>Eukaryota</taxon>
        <taxon>Metazoa</taxon>
        <taxon>Spiralia</taxon>
        <taxon>Lophotrochozoa</taxon>
        <taxon>Platyhelminthes</taxon>
        <taxon>Cestoda</taxon>
        <taxon>Eucestoda</taxon>
        <taxon>Diphyllobothriidea</taxon>
        <taxon>Diphyllobothriidae</taxon>
        <taxon>Schistocephalus</taxon>
    </lineage>
</organism>
<name>A0A0X3NZL9_SCHSO</name>
<proteinExistence type="predicted"/>
<feature type="compositionally biased region" description="Polar residues" evidence="1">
    <location>
        <begin position="92"/>
        <end position="101"/>
    </location>
</feature>
<reference evidence="2" key="1">
    <citation type="submission" date="2016-01" db="EMBL/GenBank/DDBJ databases">
        <title>Reference transcriptome for the parasite Schistocephalus solidus: insights into the molecular evolution of parasitism.</title>
        <authorList>
            <person name="Hebert F.O."/>
            <person name="Grambauer S."/>
            <person name="Barber I."/>
            <person name="Landry C.R."/>
            <person name="Aubin-Horth N."/>
        </authorList>
    </citation>
    <scope>NUCLEOTIDE SEQUENCE</scope>
</reference>
<dbReference type="AlphaFoldDB" id="A0A0X3NZL9"/>
<feature type="compositionally biased region" description="Basic and acidic residues" evidence="1">
    <location>
        <begin position="1"/>
        <end position="11"/>
    </location>
</feature>
<dbReference type="EMBL" id="GEEE01018392">
    <property type="protein sequence ID" value="JAP44833.1"/>
    <property type="molecule type" value="Transcribed_RNA"/>
</dbReference>